<keyword evidence="2" id="KW-1185">Reference proteome</keyword>
<sequence>VPIFWVEERGDLAETDVAEIRDRLVVPLEILRVWKPIVLAMLVLSFISGVLM</sequence>
<gene>
    <name evidence="1" type="ORF">AFUS01_LOCUS7151</name>
</gene>
<evidence type="ECO:0000313" key="2">
    <source>
        <dbReference type="Proteomes" id="UP000708208"/>
    </source>
</evidence>
<name>A0A8J2JIL2_9HEXA</name>
<comment type="caution">
    <text evidence="1">The sequence shown here is derived from an EMBL/GenBank/DDBJ whole genome shotgun (WGS) entry which is preliminary data.</text>
</comment>
<dbReference type="AlphaFoldDB" id="A0A8J2JIL2"/>
<feature type="non-terminal residue" evidence="1">
    <location>
        <position position="1"/>
    </location>
</feature>
<accession>A0A8J2JIL2</accession>
<dbReference type="OrthoDB" id="195015at2759"/>
<feature type="non-terminal residue" evidence="1">
    <location>
        <position position="52"/>
    </location>
</feature>
<dbReference type="EMBL" id="CAJVCH010048030">
    <property type="protein sequence ID" value="CAG7717710.1"/>
    <property type="molecule type" value="Genomic_DNA"/>
</dbReference>
<reference evidence="1" key="1">
    <citation type="submission" date="2021-06" db="EMBL/GenBank/DDBJ databases">
        <authorList>
            <person name="Hodson N. C."/>
            <person name="Mongue J. A."/>
            <person name="Jaron S. K."/>
        </authorList>
    </citation>
    <scope>NUCLEOTIDE SEQUENCE</scope>
</reference>
<dbReference type="Proteomes" id="UP000708208">
    <property type="component" value="Unassembled WGS sequence"/>
</dbReference>
<organism evidence="1 2">
    <name type="scientific">Allacma fusca</name>
    <dbReference type="NCBI Taxonomy" id="39272"/>
    <lineage>
        <taxon>Eukaryota</taxon>
        <taxon>Metazoa</taxon>
        <taxon>Ecdysozoa</taxon>
        <taxon>Arthropoda</taxon>
        <taxon>Hexapoda</taxon>
        <taxon>Collembola</taxon>
        <taxon>Symphypleona</taxon>
        <taxon>Sminthuridae</taxon>
        <taxon>Allacma</taxon>
    </lineage>
</organism>
<evidence type="ECO:0000313" key="1">
    <source>
        <dbReference type="EMBL" id="CAG7717710.1"/>
    </source>
</evidence>
<proteinExistence type="predicted"/>
<protein>
    <submittedName>
        <fullName evidence="1">Uncharacterized protein</fullName>
    </submittedName>
</protein>